<protein>
    <recommendedName>
        <fullName evidence="2">CREG-like beta-barrel domain-containing protein</fullName>
    </recommendedName>
</protein>
<dbReference type="PANTHER" id="PTHR37273:SF1">
    <property type="entry name" value="ADL397C-AP"/>
    <property type="match status" value="1"/>
</dbReference>
<evidence type="ECO:0000313" key="4">
    <source>
        <dbReference type="Proteomes" id="UP000310689"/>
    </source>
</evidence>
<evidence type="ECO:0000259" key="2">
    <source>
        <dbReference type="Pfam" id="PF13883"/>
    </source>
</evidence>
<dbReference type="Gene3D" id="2.30.110.10">
    <property type="entry name" value="Electron Transport, Fmn-binding Protein, Chain A"/>
    <property type="match status" value="1"/>
</dbReference>
<comment type="caution">
    <text evidence="3">The sequence shown here is derived from an EMBL/GenBank/DDBJ whole genome shotgun (WGS) entry which is preliminary data.</text>
</comment>
<proteinExistence type="predicted"/>
<sequence>MLAHLLSLTTITIYLIGSAIAIEDEYKAAQLARHLVESVKGVGTISTIFPSGDELEGHPFSLEVYYASCYNDGSLTLLSMPISQSYNNIIRDSQHRATISVMPLDGSARASNYRVGLIGHVSFLDSHTSSGLGEEGERLRSCYLLDHPDSSIWLPPHGVPHQSYFVRFDIDRVWYIGGFGSSHYIGYIPLELYAAAATWFPKYVSLSSATSITL</sequence>
<feature type="chain" id="PRO_5030101409" description="CREG-like beta-barrel domain-containing protein" evidence="1">
    <location>
        <begin position="22"/>
        <end position="214"/>
    </location>
</feature>
<gene>
    <name evidence="3" type="ORF">E3P86_00547</name>
</gene>
<dbReference type="OrthoDB" id="2138282at2759"/>
<dbReference type="EMBL" id="SPOI01000012">
    <property type="protein sequence ID" value="TIB42014.1"/>
    <property type="molecule type" value="Genomic_DNA"/>
</dbReference>
<dbReference type="AlphaFoldDB" id="A0A4T0FBK2"/>
<accession>A0A4T0FBK2</accession>
<name>A0A4T0FBK2_WALIC</name>
<keyword evidence="1" id="KW-0732">Signal</keyword>
<dbReference type="OMA" id="ITLSMRW"/>
<dbReference type="PANTHER" id="PTHR37273">
    <property type="entry name" value="CHROMOSOME 8, WHOLE GENOME SHOTGUN SEQUENCE"/>
    <property type="match status" value="1"/>
</dbReference>
<feature type="domain" description="CREG-like beta-barrel" evidence="2">
    <location>
        <begin position="25"/>
        <end position="194"/>
    </location>
</feature>
<feature type="signal peptide" evidence="1">
    <location>
        <begin position="1"/>
        <end position="21"/>
    </location>
</feature>
<evidence type="ECO:0000256" key="1">
    <source>
        <dbReference type="SAM" id="SignalP"/>
    </source>
</evidence>
<dbReference type="InterPro" id="IPR012349">
    <property type="entry name" value="Split_barrel_FMN-bd"/>
</dbReference>
<dbReference type="SUPFAM" id="SSF50475">
    <property type="entry name" value="FMN-binding split barrel"/>
    <property type="match status" value="1"/>
</dbReference>
<organism evidence="3 4">
    <name type="scientific">Wallemia ichthyophaga</name>
    <dbReference type="NCBI Taxonomy" id="245174"/>
    <lineage>
        <taxon>Eukaryota</taxon>
        <taxon>Fungi</taxon>
        <taxon>Dikarya</taxon>
        <taxon>Basidiomycota</taxon>
        <taxon>Wallemiomycotina</taxon>
        <taxon>Wallemiomycetes</taxon>
        <taxon>Wallemiales</taxon>
        <taxon>Wallemiaceae</taxon>
        <taxon>Wallemia</taxon>
    </lineage>
</organism>
<dbReference type="InterPro" id="IPR055343">
    <property type="entry name" value="CREG_beta-barrel"/>
</dbReference>
<evidence type="ECO:0000313" key="3">
    <source>
        <dbReference type="EMBL" id="TIB42014.1"/>
    </source>
</evidence>
<dbReference type="Proteomes" id="UP000310689">
    <property type="component" value="Unassembled WGS sequence"/>
</dbReference>
<reference evidence="3 4" key="1">
    <citation type="submission" date="2019-03" db="EMBL/GenBank/DDBJ databases">
        <title>Sequencing 23 genomes of Wallemia ichthyophaga.</title>
        <authorList>
            <person name="Gostincar C."/>
        </authorList>
    </citation>
    <scope>NUCLEOTIDE SEQUENCE [LARGE SCALE GENOMIC DNA]</scope>
    <source>
        <strain evidence="3 4">EXF-6200</strain>
    </source>
</reference>
<dbReference type="Pfam" id="PF13883">
    <property type="entry name" value="CREG_beta-barrel"/>
    <property type="match status" value="1"/>
</dbReference>